<proteinExistence type="predicted"/>
<sequence length="556" mass="59135">MKYIGKRVQRKSLVISGSSTLTVDRGVDSGSTAIYTNNIQNGFPSSNPWGAGLDGSYFNNFDETTHVSEILRFLAGAMSHSLDVADASPNTKYWNTLSTSHTEGSTTSKGSLLDGVLGSTYENARLSQHWTSSAYIDMSDTGSYKELQDYLMAKGWVQSSDLGDWGNDTGTNPFHGSYASRIPSTIQTQATHGTNSHTVTANAGGSSTVYSNSNYFGMGGLTSGGATAFYVRTIASQSFSDNYADATPDEDSTYTTASFSDYSISSFGTSNGLVLAKIVTAQPAVIPSAYQDGDFNSVAGPISGRFYTGGATSATSISASGYYATHDVVAGLKSGSQSEFTFKNGSDSATRFYLYYNITEDITNSQPTAVVTSSADITAFSATSRSFSGAPYLLTTTYTVTFESEVTKSFDPCYGYGSSVLVNSNTTDEWENIGSTTLSNTTCTVNNSGVSSTGNNTYVIDSTKTTKRSSNDTPHLSDIAVVSSSLSFTLDSNTENIDQNRSSDESQNYSLIFRARGRNWKNTAADATSPAFSLYDASRFGQQSSSGSMAVYSRAQ</sequence>
<evidence type="ECO:0000313" key="1">
    <source>
        <dbReference type="EMBL" id="SVB44222.1"/>
    </source>
</evidence>
<feature type="non-terminal residue" evidence="1">
    <location>
        <position position="556"/>
    </location>
</feature>
<dbReference type="EMBL" id="UINC01042075">
    <property type="protein sequence ID" value="SVB44222.1"/>
    <property type="molecule type" value="Genomic_DNA"/>
</dbReference>
<name>A0A382E1G9_9ZZZZ</name>
<organism evidence="1">
    <name type="scientific">marine metagenome</name>
    <dbReference type="NCBI Taxonomy" id="408172"/>
    <lineage>
        <taxon>unclassified sequences</taxon>
        <taxon>metagenomes</taxon>
        <taxon>ecological metagenomes</taxon>
    </lineage>
</organism>
<accession>A0A382E1G9</accession>
<dbReference type="AlphaFoldDB" id="A0A382E1G9"/>
<gene>
    <name evidence="1" type="ORF">METZ01_LOCUS197076</name>
</gene>
<reference evidence="1" key="1">
    <citation type="submission" date="2018-05" db="EMBL/GenBank/DDBJ databases">
        <authorList>
            <person name="Lanie J.A."/>
            <person name="Ng W.-L."/>
            <person name="Kazmierczak K.M."/>
            <person name="Andrzejewski T.M."/>
            <person name="Davidsen T.M."/>
            <person name="Wayne K.J."/>
            <person name="Tettelin H."/>
            <person name="Glass J.I."/>
            <person name="Rusch D."/>
            <person name="Podicherti R."/>
            <person name="Tsui H.-C.T."/>
            <person name="Winkler M.E."/>
        </authorList>
    </citation>
    <scope>NUCLEOTIDE SEQUENCE</scope>
</reference>
<protein>
    <submittedName>
        <fullName evidence="1">Uncharacterized protein</fullName>
    </submittedName>
</protein>